<evidence type="ECO:0000313" key="1">
    <source>
        <dbReference type="EMBL" id="CZR53075.1"/>
    </source>
</evidence>
<evidence type="ECO:0000313" key="2">
    <source>
        <dbReference type="Proteomes" id="UP000184330"/>
    </source>
</evidence>
<accession>A0A1L7WJW9</accession>
<proteinExistence type="predicted"/>
<dbReference type="Proteomes" id="UP000184330">
    <property type="component" value="Unassembled WGS sequence"/>
</dbReference>
<reference evidence="1 2" key="1">
    <citation type="submission" date="2016-03" db="EMBL/GenBank/DDBJ databases">
        <authorList>
            <person name="Ploux O."/>
        </authorList>
    </citation>
    <scope>NUCLEOTIDE SEQUENCE [LARGE SCALE GENOMIC DNA]</scope>
    <source>
        <strain evidence="1 2">UAMH 11012</strain>
    </source>
</reference>
<sequence length="99" mass="11674">MSKSKSVAIVTCTKKNVDEEKKGDEQQGQRLLGATSTYFYKAYRENYYENTIHYGNWVYRNVILISFEHDLDLEEYLSASSITPQYLDIMLKWLCRSWG</sequence>
<keyword evidence="2" id="KW-1185">Reference proteome</keyword>
<gene>
    <name evidence="1" type="ORF">PAC_02953</name>
</gene>
<name>A0A1L7WJW9_9HELO</name>
<dbReference type="EMBL" id="FJOG01000003">
    <property type="protein sequence ID" value="CZR53075.1"/>
    <property type="molecule type" value="Genomic_DNA"/>
</dbReference>
<dbReference type="AlphaFoldDB" id="A0A1L7WJW9"/>
<protein>
    <submittedName>
        <fullName evidence="1">Uncharacterized protein</fullName>
    </submittedName>
</protein>
<organism evidence="1 2">
    <name type="scientific">Phialocephala subalpina</name>
    <dbReference type="NCBI Taxonomy" id="576137"/>
    <lineage>
        <taxon>Eukaryota</taxon>
        <taxon>Fungi</taxon>
        <taxon>Dikarya</taxon>
        <taxon>Ascomycota</taxon>
        <taxon>Pezizomycotina</taxon>
        <taxon>Leotiomycetes</taxon>
        <taxon>Helotiales</taxon>
        <taxon>Mollisiaceae</taxon>
        <taxon>Phialocephala</taxon>
        <taxon>Phialocephala fortinii species complex</taxon>
    </lineage>
</organism>